<dbReference type="AlphaFoldDB" id="R7YSR3"/>
<accession>R7YSR3</accession>
<keyword evidence="1" id="KW-0812">Transmembrane</keyword>
<keyword evidence="3" id="KW-1185">Reference proteome</keyword>
<gene>
    <name evidence="2" type="ORF">W97_04174</name>
</gene>
<organism evidence="2 3">
    <name type="scientific">Coniosporium apollinis (strain CBS 100218)</name>
    <name type="common">Rock-inhabiting black yeast</name>
    <dbReference type="NCBI Taxonomy" id="1168221"/>
    <lineage>
        <taxon>Eukaryota</taxon>
        <taxon>Fungi</taxon>
        <taxon>Dikarya</taxon>
        <taxon>Ascomycota</taxon>
        <taxon>Pezizomycotina</taxon>
        <taxon>Dothideomycetes</taxon>
        <taxon>Dothideomycetes incertae sedis</taxon>
        <taxon>Coniosporium</taxon>
    </lineage>
</organism>
<sequence length="108" mass="11188">MAYLPAPDPLMLLTLSTKDLLGSAEPAVEGDELDVTRTNAPKLAAPDVVPEAVKDTITSQVSKAAEDGLSLGQKVFLLAIILAVVVVFLRTRKSQSGAAASGKSKSLV</sequence>
<dbReference type="HOGENOM" id="CLU_2196811_0_0_1"/>
<feature type="transmembrane region" description="Helical" evidence="1">
    <location>
        <begin position="71"/>
        <end position="89"/>
    </location>
</feature>
<keyword evidence="1" id="KW-1133">Transmembrane helix</keyword>
<evidence type="ECO:0000313" key="2">
    <source>
        <dbReference type="EMBL" id="EON64940.1"/>
    </source>
</evidence>
<dbReference type="GeneID" id="19901485"/>
<protein>
    <submittedName>
        <fullName evidence="2">Uncharacterized protein</fullName>
    </submittedName>
</protein>
<dbReference type="RefSeq" id="XP_007780257.1">
    <property type="nucleotide sequence ID" value="XM_007782067.1"/>
</dbReference>
<proteinExistence type="predicted"/>
<dbReference type="Proteomes" id="UP000016924">
    <property type="component" value="Unassembled WGS sequence"/>
</dbReference>
<keyword evidence="1" id="KW-0472">Membrane</keyword>
<evidence type="ECO:0000313" key="3">
    <source>
        <dbReference type="Proteomes" id="UP000016924"/>
    </source>
</evidence>
<name>R7YSR3_CONA1</name>
<dbReference type="EMBL" id="JH767571">
    <property type="protein sequence ID" value="EON64940.1"/>
    <property type="molecule type" value="Genomic_DNA"/>
</dbReference>
<reference evidence="3" key="1">
    <citation type="submission" date="2012-06" db="EMBL/GenBank/DDBJ databases">
        <title>The genome sequence of Coniosporium apollinis CBS 100218.</title>
        <authorList>
            <consortium name="The Broad Institute Genome Sequencing Platform"/>
            <person name="Cuomo C."/>
            <person name="Gorbushina A."/>
            <person name="Noack S."/>
            <person name="Walker B."/>
            <person name="Young S.K."/>
            <person name="Zeng Q."/>
            <person name="Gargeya S."/>
            <person name="Fitzgerald M."/>
            <person name="Haas B."/>
            <person name="Abouelleil A."/>
            <person name="Alvarado L."/>
            <person name="Arachchi H.M."/>
            <person name="Berlin A.M."/>
            <person name="Chapman S.B."/>
            <person name="Goldberg J."/>
            <person name="Griggs A."/>
            <person name="Gujja S."/>
            <person name="Hansen M."/>
            <person name="Howarth C."/>
            <person name="Imamovic A."/>
            <person name="Larimer J."/>
            <person name="McCowan C."/>
            <person name="Montmayeur A."/>
            <person name="Murphy C."/>
            <person name="Neiman D."/>
            <person name="Pearson M."/>
            <person name="Priest M."/>
            <person name="Roberts A."/>
            <person name="Saif S."/>
            <person name="Shea T."/>
            <person name="Sisk P."/>
            <person name="Sykes S."/>
            <person name="Wortman J."/>
            <person name="Nusbaum C."/>
            <person name="Birren B."/>
        </authorList>
    </citation>
    <scope>NUCLEOTIDE SEQUENCE [LARGE SCALE GENOMIC DNA]</scope>
    <source>
        <strain evidence="3">CBS 100218</strain>
    </source>
</reference>
<evidence type="ECO:0000256" key="1">
    <source>
        <dbReference type="SAM" id="Phobius"/>
    </source>
</evidence>